<dbReference type="AlphaFoldDB" id="A0A4Y9XKZ7"/>
<reference evidence="1 2" key="1">
    <citation type="submission" date="2019-02" db="EMBL/GenBank/DDBJ databases">
        <title>Genome sequencing of the rare red list fungi Dentipellis fragilis.</title>
        <authorList>
            <person name="Buettner E."/>
            <person name="Kellner H."/>
        </authorList>
    </citation>
    <scope>NUCLEOTIDE SEQUENCE [LARGE SCALE GENOMIC DNA]</scope>
    <source>
        <strain evidence="1 2">DSM 105465</strain>
    </source>
</reference>
<dbReference type="Proteomes" id="UP000298327">
    <property type="component" value="Unassembled WGS sequence"/>
</dbReference>
<organism evidence="1 2">
    <name type="scientific">Dentipellis fragilis</name>
    <dbReference type="NCBI Taxonomy" id="205917"/>
    <lineage>
        <taxon>Eukaryota</taxon>
        <taxon>Fungi</taxon>
        <taxon>Dikarya</taxon>
        <taxon>Basidiomycota</taxon>
        <taxon>Agaricomycotina</taxon>
        <taxon>Agaricomycetes</taxon>
        <taxon>Russulales</taxon>
        <taxon>Hericiaceae</taxon>
        <taxon>Dentipellis</taxon>
    </lineage>
</organism>
<keyword evidence="2" id="KW-1185">Reference proteome</keyword>
<proteinExistence type="predicted"/>
<dbReference type="OrthoDB" id="3247623at2759"/>
<comment type="caution">
    <text evidence="1">The sequence shown here is derived from an EMBL/GenBank/DDBJ whole genome shotgun (WGS) entry which is preliminary data.</text>
</comment>
<accession>A0A4Y9XKZ7</accession>
<evidence type="ECO:0000313" key="2">
    <source>
        <dbReference type="Proteomes" id="UP000298327"/>
    </source>
</evidence>
<dbReference type="EMBL" id="SEOQ01001861">
    <property type="protein sequence ID" value="TFY50372.1"/>
    <property type="molecule type" value="Genomic_DNA"/>
</dbReference>
<protein>
    <submittedName>
        <fullName evidence="1">Uncharacterized protein</fullName>
    </submittedName>
</protein>
<evidence type="ECO:0000313" key="1">
    <source>
        <dbReference type="EMBL" id="TFY50372.1"/>
    </source>
</evidence>
<gene>
    <name evidence="1" type="ORF">EVG20_g11557</name>
</gene>
<sequence>MQATQDVCGHIFFHTYNLSLRKNHSQSKREIWDMNVVRARLADLRIKALFMRKLRIVDYGPAAEFL</sequence>
<name>A0A4Y9XKZ7_9AGAM</name>